<gene>
    <name evidence="2" type="ORF">GCM10011585_27150</name>
</gene>
<name>A0A917HKB1_9BACT</name>
<organism evidence="2 3">
    <name type="scientific">Edaphobacter dinghuensis</name>
    <dbReference type="NCBI Taxonomy" id="1560005"/>
    <lineage>
        <taxon>Bacteria</taxon>
        <taxon>Pseudomonadati</taxon>
        <taxon>Acidobacteriota</taxon>
        <taxon>Terriglobia</taxon>
        <taxon>Terriglobales</taxon>
        <taxon>Acidobacteriaceae</taxon>
        <taxon>Edaphobacter</taxon>
    </lineage>
</organism>
<dbReference type="AlphaFoldDB" id="A0A917HKB1"/>
<dbReference type="SUPFAM" id="SSF53474">
    <property type="entry name" value="alpha/beta-Hydrolases"/>
    <property type="match status" value="1"/>
</dbReference>
<dbReference type="RefSeq" id="WP_188554734.1">
    <property type="nucleotide sequence ID" value="NZ_BMGT01000003.1"/>
</dbReference>
<dbReference type="PANTHER" id="PTHR33840:SF1">
    <property type="entry name" value="TLE1 PHOSPHOLIPASE DOMAIN-CONTAINING PROTEIN"/>
    <property type="match status" value="1"/>
</dbReference>
<dbReference type="EMBL" id="BMGT01000003">
    <property type="protein sequence ID" value="GGG82173.1"/>
    <property type="molecule type" value="Genomic_DNA"/>
</dbReference>
<proteinExistence type="predicted"/>
<dbReference type="InterPro" id="IPR029058">
    <property type="entry name" value="AB_hydrolase_fold"/>
</dbReference>
<feature type="domain" description="T6SS Phospholipase effector Tle1-like catalytic" evidence="1">
    <location>
        <begin position="3"/>
        <end position="260"/>
    </location>
</feature>
<protein>
    <recommendedName>
        <fullName evidence="1">T6SS Phospholipase effector Tle1-like catalytic domain-containing protein</fullName>
    </recommendedName>
</protein>
<reference evidence="2" key="1">
    <citation type="journal article" date="2014" name="Int. J. Syst. Evol. Microbiol.">
        <title>Complete genome sequence of Corynebacterium casei LMG S-19264T (=DSM 44701T), isolated from a smear-ripened cheese.</title>
        <authorList>
            <consortium name="US DOE Joint Genome Institute (JGI-PGF)"/>
            <person name="Walter F."/>
            <person name="Albersmeier A."/>
            <person name="Kalinowski J."/>
            <person name="Ruckert C."/>
        </authorList>
    </citation>
    <scope>NUCLEOTIDE SEQUENCE</scope>
    <source>
        <strain evidence="2">CGMCC 1.12997</strain>
    </source>
</reference>
<evidence type="ECO:0000313" key="3">
    <source>
        <dbReference type="Proteomes" id="UP000647241"/>
    </source>
</evidence>
<reference evidence="2" key="2">
    <citation type="submission" date="2020-09" db="EMBL/GenBank/DDBJ databases">
        <authorList>
            <person name="Sun Q."/>
            <person name="Zhou Y."/>
        </authorList>
    </citation>
    <scope>NUCLEOTIDE SEQUENCE</scope>
    <source>
        <strain evidence="2">CGMCC 1.12997</strain>
    </source>
</reference>
<dbReference type="Proteomes" id="UP000647241">
    <property type="component" value="Unassembled WGS sequence"/>
</dbReference>
<dbReference type="InterPro" id="IPR018712">
    <property type="entry name" value="Tle1-like_cat"/>
</dbReference>
<sequence>MAKKIIICADGTWNSSHGAGAFANDTNVRKLFCALADTPDQMRYYDSGVGTDGTPIDHLAGGAMGDGLFQKVQDGYEFLAYVWDPGDEIYIFGFSRGAYTARSLGGMIAGFGVPNKNFDNMTVQKIFAAYRQTDPTLRANMKGDLSTEYALTNADVRMIGVWDTVGSLGVPGMLFSVLHQQKYGFLDTSLHPSVKNAYHAVCIDERRAQFKPTLWTNKDGSPRANDDQVQQVWFSGVHCDIGGGYDDCELSEITLGWMMKNAIKCGLAFSDDAMGKYMKIDAKNAQGVAHDEWKIVPWGVPEHREIPYGAAMANTVQMRLDNVATYRPENLALTAKGKLKGYEVADVLA</sequence>
<keyword evidence="3" id="KW-1185">Reference proteome</keyword>
<dbReference type="Pfam" id="PF09994">
    <property type="entry name" value="T6SS_Tle1-like_cat"/>
    <property type="match status" value="1"/>
</dbReference>
<accession>A0A917HKB1</accession>
<evidence type="ECO:0000259" key="1">
    <source>
        <dbReference type="Pfam" id="PF09994"/>
    </source>
</evidence>
<comment type="caution">
    <text evidence="2">The sequence shown here is derived from an EMBL/GenBank/DDBJ whole genome shotgun (WGS) entry which is preliminary data.</text>
</comment>
<evidence type="ECO:0000313" key="2">
    <source>
        <dbReference type="EMBL" id="GGG82173.1"/>
    </source>
</evidence>
<dbReference type="PANTHER" id="PTHR33840">
    <property type="match status" value="1"/>
</dbReference>